<dbReference type="Proteomes" id="UP000000759">
    <property type="component" value="Chromosome 1"/>
</dbReference>
<feature type="compositionally biased region" description="Basic and acidic residues" evidence="1">
    <location>
        <begin position="655"/>
        <end position="665"/>
    </location>
</feature>
<proteinExistence type="predicted"/>
<feature type="compositionally biased region" description="Low complexity" evidence="1">
    <location>
        <begin position="484"/>
        <end position="510"/>
    </location>
</feature>
<evidence type="ECO:0000256" key="1">
    <source>
        <dbReference type="SAM" id="MobiDB-lite"/>
    </source>
</evidence>
<feature type="compositionally biased region" description="Acidic residues" evidence="1">
    <location>
        <begin position="1"/>
        <end position="12"/>
    </location>
</feature>
<dbReference type="AlphaFoldDB" id="B7FQS7"/>
<reference evidence="2 3" key="1">
    <citation type="journal article" date="2008" name="Nature">
        <title>The Phaeodactylum genome reveals the evolutionary history of diatom genomes.</title>
        <authorList>
            <person name="Bowler C."/>
            <person name="Allen A.E."/>
            <person name="Badger J.H."/>
            <person name="Grimwood J."/>
            <person name="Jabbari K."/>
            <person name="Kuo A."/>
            <person name="Maheswari U."/>
            <person name="Martens C."/>
            <person name="Maumus F."/>
            <person name="Otillar R.P."/>
            <person name="Rayko E."/>
            <person name="Salamov A."/>
            <person name="Vandepoele K."/>
            <person name="Beszteri B."/>
            <person name="Gruber A."/>
            <person name="Heijde M."/>
            <person name="Katinka M."/>
            <person name="Mock T."/>
            <person name="Valentin K."/>
            <person name="Verret F."/>
            <person name="Berges J.A."/>
            <person name="Brownlee C."/>
            <person name="Cadoret J.P."/>
            <person name="Chiovitti A."/>
            <person name="Choi C.J."/>
            <person name="Coesel S."/>
            <person name="De Martino A."/>
            <person name="Detter J.C."/>
            <person name="Durkin C."/>
            <person name="Falciatore A."/>
            <person name="Fournet J."/>
            <person name="Haruta M."/>
            <person name="Huysman M.J."/>
            <person name="Jenkins B.D."/>
            <person name="Jiroutova K."/>
            <person name="Jorgensen R.E."/>
            <person name="Joubert Y."/>
            <person name="Kaplan A."/>
            <person name="Kroger N."/>
            <person name="Kroth P.G."/>
            <person name="La Roche J."/>
            <person name="Lindquist E."/>
            <person name="Lommer M."/>
            <person name="Martin-Jezequel V."/>
            <person name="Lopez P.J."/>
            <person name="Lucas S."/>
            <person name="Mangogna M."/>
            <person name="McGinnis K."/>
            <person name="Medlin L.K."/>
            <person name="Montsant A."/>
            <person name="Oudot-Le Secq M.P."/>
            <person name="Napoli C."/>
            <person name="Obornik M."/>
            <person name="Parker M.S."/>
            <person name="Petit J.L."/>
            <person name="Porcel B.M."/>
            <person name="Poulsen N."/>
            <person name="Robison M."/>
            <person name="Rychlewski L."/>
            <person name="Rynearson T.A."/>
            <person name="Schmutz J."/>
            <person name="Shapiro H."/>
            <person name="Siaut M."/>
            <person name="Stanley M."/>
            <person name="Sussman M.R."/>
            <person name="Taylor A.R."/>
            <person name="Vardi A."/>
            <person name="von Dassow P."/>
            <person name="Vyverman W."/>
            <person name="Willis A."/>
            <person name="Wyrwicz L.S."/>
            <person name="Rokhsar D.S."/>
            <person name="Weissenbach J."/>
            <person name="Armbrust E.V."/>
            <person name="Green B.R."/>
            <person name="Van de Peer Y."/>
            <person name="Grigoriev I.V."/>
        </authorList>
    </citation>
    <scope>NUCLEOTIDE SEQUENCE [LARGE SCALE GENOMIC DNA]</scope>
    <source>
        <strain evidence="2 3">CCAP 1055/1</strain>
    </source>
</reference>
<dbReference type="RefSeq" id="XP_002177458.1">
    <property type="nucleotide sequence ID" value="XM_002177422.1"/>
</dbReference>
<accession>B7FQS7</accession>
<dbReference type="OrthoDB" id="48720at2759"/>
<evidence type="ECO:0000313" key="2">
    <source>
        <dbReference type="EMBL" id="EEC51921.1"/>
    </source>
</evidence>
<feature type="compositionally biased region" description="Basic and acidic residues" evidence="1">
    <location>
        <begin position="445"/>
        <end position="458"/>
    </location>
</feature>
<dbReference type="PaxDb" id="2850-Phatr43146"/>
<reference evidence="3" key="2">
    <citation type="submission" date="2008-08" db="EMBL/GenBank/DDBJ databases">
        <authorList>
            <consortium name="Diatom Consortium"/>
            <person name="Grigoriev I."/>
            <person name="Grimwood J."/>
            <person name="Kuo A."/>
            <person name="Otillar R.P."/>
            <person name="Salamov A."/>
            <person name="Detter J.C."/>
            <person name="Lindquist E."/>
            <person name="Shapiro H."/>
            <person name="Lucas S."/>
            <person name="Glavina del Rio T."/>
            <person name="Pitluck S."/>
            <person name="Rokhsar D."/>
            <person name="Bowler C."/>
        </authorList>
    </citation>
    <scope>GENOME REANNOTATION</scope>
    <source>
        <strain evidence="3">CCAP 1055/1</strain>
    </source>
</reference>
<dbReference type="EMBL" id="CM000605">
    <property type="protein sequence ID" value="EEC51921.1"/>
    <property type="molecule type" value="Genomic_DNA"/>
</dbReference>
<name>B7FQS7_PHATC</name>
<feature type="compositionally biased region" description="Low complexity" evidence="1">
    <location>
        <begin position="553"/>
        <end position="565"/>
    </location>
</feature>
<dbReference type="KEGG" id="pti:PHATRDRAFT_43146"/>
<feature type="compositionally biased region" description="Low complexity" evidence="1">
    <location>
        <begin position="34"/>
        <end position="53"/>
    </location>
</feature>
<feature type="region of interest" description="Disordered" evidence="1">
    <location>
        <begin position="147"/>
        <end position="171"/>
    </location>
</feature>
<feature type="compositionally biased region" description="Low complexity" evidence="1">
    <location>
        <begin position="281"/>
        <end position="319"/>
    </location>
</feature>
<dbReference type="GeneID" id="7196752"/>
<feature type="compositionally biased region" description="Basic and acidic residues" evidence="1">
    <location>
        <begin position="373"/>
        <end position="384"/>
    </location>
</feature>
<feature type="region of interest" description="Disordered" evidence="1">
    <location>
        <begin position="267"/>
        <end position="322"/>
    </location>
</feature>
<gene>
    <name evidence="2" type="ORF">PHATRDRAFT_43146</name>
</gene>
<dbReference type="HOGENOM" id="CLU_344038_0_0_1"/>
<feature type="compositionally biased region" description="Low complexity" evidence="1">
    <location>
        <begin position="590"/>
        <end position="622"/>
    </location>
</feature>
<sequence length="823" mass="87424">MLEPEDPLEIIDCDSKTHAPDDADNTPSAKPDAPTTTPTLVTESSEPETSSASDVHPVSGAEMDSVSTLPNTARPVLGTSLNREAIASNVTEGANAIAQLMSEGFARLGMHSYGIPTERLLAPPALRHIHSTPLDWRRSSLYQRFNDEEDLPPPVPLDPFQRSTSTPSSFRQRSVNSAFGAVGRGAFASSLYGGTSYVDSGSAFGPVRYYAYGLEDMERTSIEVTDMTSANTSLSLATSSADMPVAPKKPSFKAKKYLANFPPLRRRRRRAFNGRKNPVPAASVSSGSAEGKSSEGSESASALETAVTVVTEPATNPNNDSLLSEGMEVSAMVRASGVVGGYSEFSRKMCSLSISGKNSRDKGSDPDEEDEIETRITEPYHALDSDADDDGNYPKIETSLGESPSSVPSPVYQQILDDPSPSPSVETSPVQELKTPNIRIQVSNAKERTTSNRSERGVKSPSPTQIGREGSAITARSIDSETASPGTTRSSNTGSSSGHTTQGTASSHGSALQSGLSTISETDREVMEANKQGQKRRSLLNSPVTSKVENDVTSIHSSSTSSSATLHGYLALGGSPASLRDGAVNVPGDRSLALSSRRSGRTSSAGTLGSVSLAHTSSSGSSEEPPTFVSYFDREGNSDLMSVREATESSSPREGGADREEREGSPAELLCYPSVVFQISAPSEKQPTVVRPGRNRGRLDKSQLPPRSPAKGLRPASTSTPPPRSSVSPMYQQLSPPRNIVEKYLPTQAEDLNISRPHACVMRTSLSSTALSGPLNTEEGAPEDRRWLEGDAFPLQGTTYEDNGIEVLKTDSKDEHASSKAML</sequence>
<dbReference type="InParanoid" id="B7FQS7"/>
<feature type="compositionally biased region" description="Low complexity" evidence="1">
    <location>
        <begin position="714"/>
        <end position="729"/>
    </location>
</feature>
<feature type="region of interest" description="Disordered" evidence="1">
    <location>
        <begin position="683"/>
        <end position="735"/>
    </location>
</feature>
<feature type="region of interest" description="Disordered" evidence="1">
    <location>
        <begin position="354"/>
        <end position="666"/>
    </location>
</feature>
<evidence type="ECO:0000313" key="3">
    <source>
        <dbReference type="Proteomes" id="UP000000759"/>
    </source>
</evidence>
<keyword evidence="3" id="KW-1185">Reference proteome</keyword>
<feature type="compositionally biased region" description="Polar residues" evidence="1">
    <location>
        <begin position="161"/>
        <end position="171"/>
    </location>
</feature>
<feature type="compositionally biased region" description="Polar residues" evidence="1">
    <location>
        <begin position="511"/>
        <end position="520"/>
    </location>
</feature>
<protein>
    <submittedName>
        <fullName evidence="2">Uncharacterized protein</fullName>
    </submittedName>
</protein>
<organism evidence="2 3">
    <name type="scientific">Phaeodactylum tricornutum (strain CCAP 1055/1)</name>
    <dbReference type="NCBI Taxonomy" id="556484"/>
    <lineage>
        <taxon>Eukaryota</taxon>
        <taxon>Sar</taxon>
        <taxon>Stramenopiles</taxon>
        <taxon>Ochrophyta</taxon>
        <taxon>Bacillariophyta</taxon>
        <taxon>Bacillariophyceae</taxon>
        <taxon>Bacillariophycidae</taxon>
        <taxon>Naviculales</taxon>
        <taxon>Phaeodactylaceae</taxon>
        <taxon>Phaeodactylum</taxon>
    </lineage>
</organism>
<feature type="region of interest" description="Disordered" evidence="1">
    <location>
        <begin position="1"/>
        <end position="71"/>
    </location>
</feature>